<dbReference type="PROSITE" id="PS50893">
    <property type="entry name" value="ABC_TRANSPORTER_2"/>
    <property type="match status" value="1"/>
</dbReference>
<dbReference type="SMART" id="SM00382">
    <property type="entry name" value="AAA"/>
    <property type="match status" value="1"/>
</dbReference>
<keyword evidence="2" id="KW-0813">Transport</keyword>
<keyword evidence="8" id="KW-0406">Ion transport</keyword>
<dbReference type="GO" id="GO:0005886">
    <property type="term" value="C:plasma membrane"/>
    <property type="evidence" value="ECO:0007669"/>
    <property type="project" value="UniProtKB-SubCell"/>
</dbReference>
<evidence type="ECO:0000259" key="10">
    <source>
        <dbReference type="PROSITE" id="PS50893"/>
    </source>
</evidence>
<evidence type="ECO:0000313" key="11">
    <source>
        <dbReference type="EMBL" id="PJJ53731.1"/>
    </source>
</evidence>
<evidence type="ECO:0000256" key="5">
    <source>
        <dbReference type="ARBA" id="ARBA00022741"/>
    </source>
</evidence>
<keyword evidence="9" id="KW-0472">Membrane</keyword>
<feature type="domain" description="ABC transporter" evidence="10">
    <location>
        <begin position="12"/>
        <end position="248"/>
    </location>
</feature>
<dbReference type="GO" id="GO:0005524">
    <property type="term" value="F:ATP binding"/>
    <property type="evidence" value="ECO:0007669"/>
    <property type="project" value="UniProtKB-KW"/>
</dbReference>
<name>A0A0B2B9A6_9ACTN</name>
<evidence type="ECO:0000256" key="6">
    <source>
        <dbReference type="ARBA" id="ARBA00022840"/>
    </source>
</evidence>
<evidence type="ECO:0000313" key="12">
    <source>
        <dbReference type="Proteomes" id="UP000230842"/>
    </source>
</evidence>
<dbReference type="Proteomes" id="UP000230842">
    <property type="component" value="Unassembled WGS sequence"/>
</dbReference>
<accession>A0A0B2B9A6</accession>
<dbReference type="PROSITE" id="PS00211">
    <property type="entry name" value="ABC_TRANSPORTER_1"/>
    <property type="match status" value="1"/>
</dbReference>
<evidence type="ECO:0000256" key="4">
    <source>
        <dbReference type="ARBA" id="ARBA00022496"/>
    </source>
</evidence>
<dbReference type="InterPro" id="IPR027417">
    <property type="entry name" value="P-loop_NTPase"/>
</dbReference>
<dbReference type="GO" id="GO:0006826">
    <property type="term" value="P:iron ion transport"/>
    <property type="evidence" value="ECO:0007669"/>
    <property type="project" value="UniProtKB-KW"/>
</dbReference>
<keyword evidence="3" id="KW-1003">Cell membrane</keyword>
<evidence type="ECO:0000256" key="8">
    <source>
        <dbReference type="ARBA" id="ARBA00023065"/>
    </source>
</evidence>
<dbReference type="PANTHER" id="PTHR42771">
    <property type="entry name" value="IRON(3+)-HYDROXAMATE IMPORT ATP-BINDING PROTEIN FHUC"/>
    <property type="match status" value="1"/>
</dbReference>
<dbReference type="InterPro" id="IPR003593">
    <property type="entry name" value="AAA+_ATPase"/>
</dbReference>
<organism evidence="11 12">
    <name type="scientific">Mumia flava</name>
    <dbReference type="NCBI Taxonomy" id="1348852"/>
    <lineage>
        <taxon>Bacteria</taxon>
        <taxon>Bacillati</taxon>
        <taxon>Actinomycetota</taxon>
        <taxon>Actinomycetes</taxon>
        <taxon>Propionibacteriales</taxon>
        <taxon>Nocardioidaceae</taxon>
        <taxon>Mumia</taxon>
    </lineage>
</organism>
<keyword evidence="12" id="KW-1185">Reference proteome</keyword>
<dbReference type="SUPFAM" id="SSF52540">
    <property type="entry name" value="P-loop containing nucleoside triphosphate hydrolases"/>
    <property type="match status" value="1"/>
</dbReference>
<comment type="caution">
    <text evidence="11">The sequence shown here is derived from an EMBL/GenBank/DDBJ whole genome shotgun (WGS) entry which is preliminary data.</text>
</comment>
<keyword evidence="7" id="KW-0408">Iron</keyword>
<keyword evidence="6 11" id="KW-0067">ATP-binding</keyword>
<comment type="subcellular location">
    <subcellularLocation>
        <location evidence="1">Cell membrane</location>
        <topology evidence="1">Peripheral membrane protein</topology>
    </subcellularLocation>
</comment>
<dbReference type="InterPro" id="IPR003439">
    <property type="entry name" value="ABC_transporter-like_ATP-bd"/>
</dbReference>
<dbReference type="Gene3D" id="3.40.50.300">
    <property type="entry name" value="P-loop containing nucleotide triphosphate hydrolases"/>
    <property type="match status" value="1"/>
</dbReference>
<dbReference type="CDD" id="cd03214">
    <property type="entry name" value="ABC_Iron-Siderophores_B12_Hemin"/>
    <property type="match status" value="1"/>
</dbReference>
<dbReference type="AlphaFoldDB" id="A0A0B2B9A6"/>
<dbReference type="OrthoDB" id="5296765at2"/>
<protein>
    <submittedName>
        <fullName evidence="11">Iron complex transport system ATP-binding protein</fullName>
    </submittedName>
</protein>
<dbReference type="InterPro" id="IPR017871">
    <property type="entry name" value="ABC_transporter-like_CS"/>
</dbReference>
<keyword evidence="5" id="KW-0547">Nucleotide-binding</keyword>
<evidence type="ECO:0000256" key="7">
    <source>
        <dbReference type="ARBA" id="ARBA00023004"/>
    </source>
</evidence>
<gene>
    <name evidence="11" type="ORF">CLV56_3223</name>
</gene>
<sequence>MSDSATTTTTRLAAERITAGYGTRTVLRDLSLELPDGQVTTIIGPNGCGKSTFVRVLSRLLQPAAGQVTLDGSPLTSLRSRELARRLSMLPQNPVAPEGMTVADLAARGRQPHQPWYRQWSADDEAIAHQAMQMTGVADLREIPLDELSGGQRQRAWIAMVLAQQTDLMILDEPTTHLDLAHAAEVLDVVVELRRTAGKTVVLVLHDLSLAARYSDHLVVLDAGRVVTAGPPAEVLTRDMLADVFGLSAHVFPDPVDGLPTVVPVGHA</sequence>
<evidence type="ECO:0000256" key="2">
    <source>
        <dbReference type="ARBA" id="ARBA00022448"/>
    </source>
</evidence>
<evidence type="ECO:0000256" key="9">
    <source>
        <dbReference type="ARBA" id="ARBA00023136"/>
    </source>
</evidence>
<evidence type="ECO:0000256" key="1">
    <source>
        <dbReference type="ARBA" id="ARBA00004202"/>
    </source>
</evidence>
<evidence type="ECO:0000256" key="3">
    <source>
        <dbReference type="ARBA" id="ARBA00022475"/>
    </source>
</evidence>
<dbReference type="PANTHER" id="PTHR42771:SF2">
    <property type="entry name" value="IRON(3+)-HYDROXAMATE IMPORT ATP-BINDING PROTEIN FHUC"/>
    <property type="match status" value="1"/>
</dbReference>
<keyword evidence="4" id="KW-0410">Iron transport</keyword>
<proteinExistence type="predicted"/>
<reference evidence="11 12" key="1">
    <citation type="submission" date="2017-11" db="EMBL/GenBank/DDBJ databases">
        <title>Genomic Encyclopedia of Archaeal and Bacterial Type Strains, Phase II (KMG-II): From Individual Species to Whole Genera.</title>
        <authorList>
            <person name="Goeker M."/>
        </authorList>
    </citation>
    <scope>NUCLEOTIDE SEQUENCE [LARGE SCALE GENOMIC DNA]</scope>
    <source>
        <strain evidence="11 12">DSM 27763</strain>
    </source>
</reference>
<dbReference type="Pfam" id="PF00005">
    <property type="entry name" value="ABC_tran"/>
    <property type="match status" value="1"/>
</dbReference>
<dbReference type="GO" id="GO:0016887">
    <property type="term" value="F:ATP hydrolysis activity"/>
    <property type="evidence" value="ECO:0007669"/>
    <property type="project" value="InterPro"/>
</dbReference>
<dbReference type="FunFam" id="3.40.50.300:FF:000134">
    <property type="entry name" value="Iron-enterobactin ABC transporter ATP-binding protein"/>
    <property type="match status" value="1"/>
</dbReference>
<dbReference type="EMBL" id="PGEZ01000002">
    <property type="protein sequence ID" value="PJJ53731.1"/>
    <property type="molecule type" value="Genomic_DNA"/>
</dbReference>
<dbReference type="InterPro" id="IPR051535">
    <property type="entry name" value="Siderophore_ABC-ATPase"/>
</dbReference>
<dbReference type="RefSeq" id="WP_039356535.1">
    <property type="nucleotide sequence ID" value="NZ_PGEZ01000002.1"/>
</dbReference>